<proteinExistence type="predicted"/>
<organism evidence="1 2">
    <name type="scientific">Actinomadura vinacea</name>
    <dbReference type="NCBI Taxonomy" id="115336"/>
    <lineage>
        <taxon>Bacteria</taxon>
        <taxon>Bacillati</taxon>
        <taxon>Actinomycetota</taxon>
        <taxon>Actinomycetes</taxon>
        <taxon>Streptosporangiales</taxon>
        <taxon>Thermomonosporaceae</taxon>
        <taxon>Actinomadura</taxon>
    </lineage>
</organism>
<comment type="caution">
    <text evidence="1">The sequence shown here is derived from an EMBL/GenBank/DDBJ whole genome shotgun (WGS) entry which is preliminary data.</text>
</comment>
<evidence type="ECO:0000313" key="2">
    <source>
        <dbReference type="Proteomes" id="UP001501231"/>
    </source>
</evidence>
<gene>
    <name evidence="1" type="ORF">GCM10010191_59030</name>
</gene>
<sequence length="60" mass="6185">MGAPAVLRPLSFSGCAGLGLHPLYSSAASSEDEVPSQIPMRSQPGVHLAIHDELNGVMGK</sequence>
<accession>A0ABN3JPG6</accession>
<name>A0ABN3JPG6_9ACTN</name>
<protein>
    <submittedName>
        <fullName evidence="1">Uncharacterized protein</fullName>
    </submittedName>
</protein>
<dbReference type="EMBL" id="BAAARW010000021">
    <property type="protein sequence ID" value="GAA2436461.1"/>
    <property type="molecule type" value="Genomic_DNA"/>
</dbReference>
<reference evidence="1 2" key="1">
    <citation type="journal article" date="2019" name="Int. J. Syst. Evol. Microbiol.">
        <title>The Global Catalogue of Microorganisms (GCM) 10K type strain sequencing project: providing services to taxonomists for standard genome sequencing and annotation.</title>
        <authorList>
            <consortium name="The Broad Institute Genomics Platform"/>
            <consortium name="The Broad Institute Genome Sequencing Center for Infectious Disease"/>
            <person name="Wu L."/>
            <person name="Ma J."/>
        </authorList>
    </citation>
    <scope>NUCLEOTIDE SEQUENCE [LARGE SCALE GENOMIC DNA]</scope>
    <source>
        <strain evidence="1 2">JCM 3325</strain>
    </source>
</reference>
<dbReference type="Proteomes" id="UP001501231">
    <property type="component" value="Unassembled WGS sequence"/>
</dbReference>
<evidence type="ECO:0000313" key="1">
    <source>
        <dbReference type="EMBL" id="GAA2436461.1"/>
    </source>
</evidence>
<keyword evidence="2" id="KW-1185">Reference proteome</keyword>